<name>A0A183NKP8_9TREM</name>
<accession>A0A183NKP8</accession>
<evidence type="ECO:0000313" key="2">
    <source>
        <dbReference type="Proteomes" id="UP000269396"/>
    </source>
</evidence>
<protein>
    <submittedName>
        <fullName evidence="1">Uncharacterized protein</fullName>
    </submittedName>
</protein>
<dbReference type="AlphaFoldDB" id="A0A183NKP8"/>
<sequence length="44" mass="5096">MMLRLISSLASGVSASATARWHIKRNCLRKLLEYTRRVAHTIKR</sequence>
<organism evidence="1 2">
    <name type="scientific">Schistosoma mattheei</name>
    <dbReference type="NCBI Taxonomy" id="31246"/>
    <lineage>
        <taxon>Eukaryota</taxon>
        <taxon>Metazoa</taxon>
        <taxon>Spiralia</taxon>
        <taxon>Lophotrochozoa</taxon>
        <taxon>Platyhelminthes</taxon>
        <taxon>Trematoda</taxon>
        <taxon>Digenea</taxon>
        <taxon>Strigeidida</taxon>
        <taxon>Schistosomatoidea</taxon>
        <taxon>Schistosomatidae</taxon>
        <taxon>Schistosoma</taxon>
    </lineage>
</organism>
<keyword evidence="2" id="KW-1185">Reference proteome</keyword>
<gene>
    <name evidence="1" type="ORF">SMTD_LOCUS2684</name>
</gene>
<proteinExistence type="predicted"/>
<evidence type="ECO:0000313" key="1">
    <source>
        <dbReference type="EMBL" id="VDO88881.1"/>
    </source>
</evidence>
<dbReference type="Proteomes" id="UP000269396">
    <property type="component" value="Unassembled WGS sequence"/>
</dbReference>
<dbReference type="EMBL" id="UZAL01003973">
    <property type="protein sequence ID" value="VDO88881.1"/>
    <property type="molecule type" value="Genomic_DNA"/>
</dbReference>
<reference evidence="1 2" key="1">
    <citation type="submission" date="2018-11" db="EMBL/GenBank/DDBJ databases">
        <authorList>
            <consortium name="Pathogen Informatics"/>
        </authorList>
    </citation>
    <scope>NUCLEOTIDE SEQUENCE [LARGE SCALE GENOMIC DNA]</scope>
    <source>
        <strain>Denwood</strain>
        <strain evidence="2">Zambia</strain>
    </source>
</reference>